<sequence length="189" mass="22444">MDCQTPWPSCQRWEVTEGMMDTKMVHFLTHYADKIESVHFSDQFSGPKIMQEEGQPLKLPDTKRTLLFTFNVPGSGNTYPKDMEALLPLMNMVIYSIDKAKFRLNREGKQKADKNRARVEENFLKLTHVQRQEAAQSRREEKKRAEKERIMNEEDPEKQRRLEEAALRREQKKLEKKQMKMKQIKVKAM</sequence>
<keyword evidence="3" id="KW-0472">Membrane</keyword>
<feature type="compositionally biased region" description="Basic residues" evidence="9">
    <location>
        <begin position="179"/>
        <end position="189"/>
    </location>
</feature>
<dbReference type="InterPro" id="IPR012879">
    <property type="entry name" value="CCDC47"/>
</dbReference>
<comment type="subcellular location">
    <subcellularLocation>
        <location evidence="4">Rough endoplasmic reticulum membrane</location>
        <topology evidence="4">Single-pass type I membrane protein</topology>
    </subcellularLocation>
</comment>
<evidence type="ECO:0000256" key="7">
    <source>
        <dbReference type="ARBA" id="ARBA00034902"/>
    </source>
</evidence>
<proteinExistence type="inferred from homology"/>
<evidence type="ECO:0000313" key="10">
    <source>
        <dbReference type="Ensembl" id="ENSLCNP00005033112.1"/>
    </source>
</evidence>
<accession>A0A667I1T4</accession>
<evidence type="ECO:0000256" key="3">
    <source>
        <dbReference type="ARBA" id="ARBA00023136"/>
    </source>
</evidence>
<protein>
    <recommendedName>
        <fullName evidence="6">PAT complex subunit CCDC47</fullName>
    </recommendedName>
    <alternativeName>
        <fullName evidence="7">Coiled-coil domain-containing protein 47</fullName>
    </alternativeName>
</protein>
<keyword evidence="1" id="KW-0812">Transmembrane</keyword>
<dbReference type="GO" id="GO:0032469">
    <property type="term" value="P:endoplasmic reticulum calcium ion homeostasis"/>
    <property type="evidence" value="ECO:0007669"/>
    <property type="project" value="InterPro"/>
</dbReference>
<dbReference type="Proteomes" id="UP000472241">
    <property type="component" value="Unplaced"/>
</dbReference>
<name>A0A667I1T4_LYNCA</name>
<dbReference type="GO" id="GO:0030867">
    <property type="term" value="C:rough endoplasmic reticulum membrane"/>
    <property type="evidence" value="ECO:0007669"/>
    <property type="project" value="UniProtKB-SubCell"/>
</dbReference>
<evidence type="ECO:0000256" key="6">
    <source>
        <dbReference type="ARBA" id="ARBA00034875"/>
    </source>
</evidence>
<reference evidence="10" key="1">
    <citation type="submission" date="2025-08" db="UniProtKB">
        <authorList>
            <consortium name="Ensembl"/>
        </authorList>
    </citation>
    <scope>IDENTIFICATION</scope>
</reference>
<feature type="region of interest" description="Disordered" evidence="9">
    <location>
        <begin position="129"/>
        <end position="189"/>
    </location>
</feature>
<dbReference type="AlphaFoldDB" id="A0A667I1T4"/>
<evidence type="ECO:0000256" key="1">
    <source>
        <dbReference type="ARBA" id="ARBA00022692"/>
    </source>
</evidence>
<dbReference type="Ensembl" id="ENSLCNT00005036969.1">
    <property type="protein sequence ID" value="ENSLCNP00005033112.1"/>
    <property type="gene ID" value="ENSLCNG00005021517.1"/>
</dbReference>
<gene>
    <name evidence="10" type="primary">CCDC47</name>
</gene>
<comment type="similarity">
    <text evidence="5">Belongs to the CCDC47 family.</text>
</comment>
<evidence type="ECO:0000256" key="9">
    <source>
        <dbReference type="SAM" id="MobiDB-lite"/>
    </source>
</evidence>
<organism evidence="10 11">
    <name type="scientific">Lynx canadensis</name>
    <name type="common">Canada lynx</name>
    <name type="synonym">Felis canadensis</name>
    <dbReference type="NCBI Taxonomy" id="61383"/>
    <lineage>
        <taxon>Eukaryota</taxon>
        <taxon>Metazoa</taxon>
        <taxon>Chordata</taxon>
        <taxon>Craniata</taxon>
        <taxon>Vertebrata</taxon>
        <taxon>Euteleostomi</taxon>
        <taxon>Mammalia</taxon>
        <taxon>Eutheria</taxon>
        <taxon>Laurasiatheria</taxon>
        <taxon>Carnivora</taxon>
        <taxon>Feliformia</taxon>
        <taxon>Felidae</taxon>
        <taxon>Felinae</taxon>
        <taxon>Lynx</taxon>
    </lineage>
</organism>
<dbReference type="Pfam" id="PF07946">
    <property type="entry name" value="CCDC47"/>
    <property type="match status" value="1"/>
</dbReference>
<comment type="function">
    <text evidence="8">Component of the multi-pass translocon (MPT) complex that mediates insertion of multi-pass membrane proteins into the lipid bilayer of membranes. The MPT complex takes over after the SEC61 complex: following membrane insertion of the first few transmembrane segments of proteins by the SEC61 complex, the MPT complex occludes the lateral gate of the SEC61 complex to promote insertion of subsequent transmembrane regions. Within the MPT complex, the PAT subcomplex sequesters any highly polar regions in the transmembrane domains away from the non-polar membrane environment until they can be buried in the interior of the fully assembled protein. Within the PAT subcomplex, CCDC47 occludes the lateral gate of the SEC61 complex. Involved in the regulation of calcium ion homeostasis in the ER. Required for proper protein degradation via the ERAD (ER-associated degradation) pathway. Has an essential role in the maintenance of ER organization during embryogenesis.</text>
</comment>
<dbReference type="PANTHER" id="PTHR12883:SF0">
    <property type="entry name" value="PAT COMPLEX SUBUNIT CCDC47"/>
    <property type="match status" value="1"/>
</dbReference>
<keyword evidence="11" id="KW-1185">Reference proteome</keyword>
<evidence type="ECO:0000256" key="4">
    <source>
        <dbReference type="ARBA" id="ARBA00034697"/>
    </source>
</evidence>
<keyword evidence="2" id="KW-1133">Transmembrane helix</keyword>
<reference evidence="10" key="2">
    <citation type="submission" date="2025-09" db="UniProtKB">
        <authorList>
            <consortium name="Ensembl"/>
        </authorList>
    </citation>
    <scope>IDENTIFICATION</scope>
</reference>
<evidence type="ECO:0000313" key="11">
    <source>
        <dbReference type="Proteomes" id="UP000472241"/>
    </source>
</evidence>
<evidence type="ECO:0000256" key="8">
    <source>
        <dbReference type="ARBA" id="ARBA00046253"/>
    </source>
</evidence>
<dbReference type="GO" id="GO:0005509">
    <property type="term" value="F:calcium ion binding"/>
    <property type="evidence" value="ECO:0007669"/>
    <property type="project" value="InterPro"/>
</dbReference>
<feature type="compositionally biased region" description="Basic and acidic residues" evidence="9">
    <location>
        <begin position="136"/>
        <end position="178"/>
    </location>
</feature>
<evidence type="ECO:0000256" key="5">
    <source>
        <dbReference type="ARBA" id="ARBA00034746"/>
    </source>
</evidence>
<evidence type="ECO:0000256" key="2">
    <source>
        <dbReference type="ARBA" id="ARBA00022989"/>
    </source>
</evidence>
<dbReference type="PANTHER" id="PTHR12883">
    <property type="entry name" value="ADIPOCYTE-SPECIFIC PROTEIN 4-RELATED"/>
    <property type="match status" value="1"/>
</dbReference>